<protein>
    <submittedName>
        <fullName evidence="1">Recombinase RecQ</fullName>
    </submittedName>
</protein>
<feature type="non-terminal residue" evidence="1">
    <location>
        <position position="1"/>
    </location>
</feature>
<dbReference type="EMBL" id="JBHLZP010000597">
    <property type="protein sequence ID" value="MFB9838909.1"/>
    <property type="molecule type" value="Genomic_DNA"/>
</dbReference>
<sequence>IRLRRVLARDAPHAPVTDDVFAAVVSVLSAWDWERRPAAVIAMASATRPRMIADLARRVATIGRLPYLGEITYTDGGPGPRRHNSAQRVRTLWNAMAVPEGLGDLPGPVLLVDDQVDTGWTVTVATKLLREAGAPAVLPLTLAVTS</sequence>
<dbReference type="InterPro" id="IPR029057">
    <property type="entry name" value="PRTase-like"/>
</dbReference>
<dbReference type="SUPFAM" id="SSF53271">
    <property type="entry name" value="PRTase-like"/>
    <property type="match status" value="1"/>
</dbReference>
<accession>A0ABV5YXX3</accession>
<dbReference type="InterPro" id="IPR000836">
    <property type="entry name" value="PRTase_dom"/>
</dbReference>
<evidence type="ECO:0000313" key="1">
    <source>
        <dbReference type="EMBL" id="MFB9838909.1"/>
    </source>
</evidence>
<dbReference type="Gene3D" id="3.40.50.2020">
    <property type="match status" value="1"/>
</dbReference>
<comment type="caution">
    <text evidence="1">The sequence shown here is derived from an EMBL/GenBank/DDBJ whole genome shotgun (WGS) entry which is preliminary data.</text>
</comment>
<evidence type="ECO:0000313" key="2">
    <source>
        <dbReference type="Proteomes" id="UP001589627"/>
    </source>
</evidence>
<dbReference type="Proteomes" id="UP001589627">
    <property type="component" value="Unassembled WGS sequence"/>
</dbReference>
<name>A0ABV5YXX3_9ACTN</name>
<proteinExistence type="predicted"/>
<gene>
    <name evidence="1" type="ORF">ACFFNX_42855</name>
</gene>
<dbReference type="CDD" id="cd06223">
    <property type="entry name" value="PRTases_typeI"/>
    <property type="match status" value="1"/>
</dbReference>
<keyword evidence="2" id="KW-1185">Reference proteome</keyword>
<organism evidence="1 2">
    <name type="scientific">Actinoallomurus acaciae</name>
    <dbReference type="NCBI Taxonomy" id="502577"/>
    <lineage>
        <taxon>Bacteria</taxon>
        <taxon>Bacillati</taxon>
        <taxon>Actinomycetota</taxon>
        <taxon>Actinomycetes</taxon>
        <taxon>Streptosporangiales</taxon>
        <taxon>Thermomonosporaceae</taxon>
        <taxon>Actinoallomurus</taxon>
    </lineage>
</organism>
<reference evidence="1 2" key="1">
    <citation type="submission" date="2024-09" db="EMBL/GenBank/DDBJ databases">
        <authorList>
            <person name="Sun Q."/>
            <person name="Mori K."/>
        </authorList>
    </citation>
    <scope>NUCLEOTIDE SEQUENCE [LARGE SCALE GENOMIC DNA]</scope>
    <source>
        <strain evidence="1 2">TBRC 0563</strain>
    </source>
</reference>